<dbReference type="InterPro" id="IPR029062">
    <property type="entry name" value="Class_I_gatase-like"/>
</dbReference>
<proteinExistence type="predicted"/>
<dbReference type="Proteomes" id="UP000027463">
    <property type="component" value="Unassembled WGS sequence"/>
</dbReference>
<dbReference type="SUPFAM" id="SSF52317">
    <property type="entry name" value="Class I glutamine amidotransferase-like"/>
    <property type="match status" value="1"/>
</dbReference>
<evidence type="ECO:0000313" key="1">
    <source>
        <dbReference type="EMBL" id="KEO51121.1"/>
    </source>
</evidence>
<protein>
    <submittedName>
        <fullName evidence="1">Uncharacterized protein</fullName>
    </submittedName>
</protein>
<sequence length="210" mass="24051">MTHRIAALDSGTYYHHRTLYEPRYRDFFDGVIYTRELGDTVLEDYDTLIVSCRTDPSVLRPHREKFRQFLESGRTLVIMGSTGPAEWISGIEWHFTPTNFWWWKEGGSLGLHVTAPDHPLFDHITLADATWHHHGHLIVPDGAVSLIDVGDLGSVLYDDTVTTPGRMIVTTLDPMYHHGSHFMPATTRFLDGFLPWLKGMKPSSTRRPQH</sequence>
<dbReference type="EMBL" id="AUNC01000067">
    <property type="protein sequence ID" value="KEO51121.1"/>
    <property type="molecule type" value="Genomic_DNA"/>
</dbReference>
<comment type="caution">
    <text evidence="1">The sequence shown here is derived from an EMBL/GenBank/DDBJ whole genome shotgun (WGS) entry which is preliminary data.</text>
</comment>
<organism evidence="1 2">
    <name type="scientific">Thalassospira permensis NBRC 106175</name>
    <dbReference type="NCBI Taxonomy" id="1353532"/>
    <lineage>
        <taxon>Bacteria</taxon>
        <taxon>Pseudomonadati</taxon>
        <taxon>Pseudomonadota</taxon>
        <taxon>Alphaproteobacteria</taxon>
        <taxon>Rhodospirillales</taxon>
        <taxon>Thalassospiraceae</taxon>
        <taxon>Thalassospira</taxon>
    </lineage>
</organism>
<accession>A0ABR4TIQ3</accession>
<evidence type="ECO:0000313" key="2">
    <source>
        <dbReference type="Proteomes" id="UP000027463"/>
    </source>
</evidence>
<dbReference type="RefSeq" id="WP_037992426.1">
    <property type="nucleotide sequence ID" value="NZ_AUNC01000067.1"/>
</dbReference>
<dbReference type="Gene3D" id="3.40.50.880">
    <property type="match status" value="1"/>
</dbReference>
<gene>
    <name evidence="1" type="ORF">SMB34_09465</name>
</gene>
<keyword evidence="2" id="KW-1185">Reference proteome</keyword>
<reference evidence="1 2" key="1">
    <citation type="submission" date="2013-07" db="EMBL/GenBank/DDBJ databases">
        <title>Thalassospira permensis NBRC 106175 Genome Sequencing.</title>
        <authorList>
            <person name="Lai Q."/>
            <person name="Shao Z."/>
        </authorList>
    </citation>
    <scope>NUCLEOTIDE SEQUENCE [LARGE SCALE GENOMIC DNA]</scope>
    <source>
        <strain evidence="1 2">NBRC 106175</strain>
    </source>
</reference>
<name>A0ABR4TIQ3_9PROT</name>